<feature type="domain" description="Condensation" evidence="5">
    <location>
        <begin position="12"/>
        <end position="446"/>
    </location>
</feature>
<dbReference type="SUPFAM" id="SSF56801">
    <property type="entry name" value="Acetyl-CoA synthetase-like"/>
    <property type="match status" value="1"/>
</dbReference>
<sequence length="594" mass="64393">MTRATRRTPRIENILPLTPLQEGLLFHAAYDDAGSARYNVQVALDLEGPLDVPVLRRSVEAVVRRHPTLRASFRRRAAGDTVQVIQSEVATPWEEHDLTAVPDAEPATEAERITRRAREGRFDLAAAPLVNFTLIRLRADGFRLVLTNHHIVLDGWSTSLLLRELFTVYGAGGDASVLPPPVSPQAFFAWRGEQDAPAAREAWRAALDGLAEATRVAPYADSHTATATEQIVLTVPEELTAAVGERARGLGLTLSTVVQGTWGLLLSRLTGADDVVFGTTVSGRAPELPDVESVIGMLVNTVPVRVRTDGAETLAALYTRLQQEQSELVAHHQLGLTEIQSLTDIDGELFDTLVVFENYPVDRAVDSVGGVRVTGTEAHNTVHYPLSLLAHPGDRLVLHLGYRSDVLTGTAARRVGDRVLRLLRLFAEAADTRVDAVDLLGDDERGLLAEWNDTGRPVPRRSVAELFASQAAAGPGRTAIRYGGLTTTYQELDDRANRLASDLTGRGIGPEDVVALALPRSTEMIVSLLAVLKAGAAYLPIDPAYPRERIEFMLTDARPVLLITTSDTAERLGTRTGTARLLVDGPRATEGIPR</sequence>
<dbReference type="EMBL" id="CP109011">
    <property type="protein sequence ID" value="WUT42022.1"/>
    <property type="molecule type" value="Genomic_DNA"/>
</dbReference>
<dbReference type="Proteomes" id="UP001432168">
    <property type="component" value="Chromosome"/>
</dbReference>
<keyword evidence="7" id="KW-1185">Reference proteome</keyword>
<keyword evidence="3" id="KW-0436">Ligase</keyword>
<name>A0ABZ1WRE9_9ACTN</name>
<dbReference type="InterPro" id="IPR000873">
    <property type="entry name" value="AMP-dep_synth/lig_dom"/>
</dbReference>
<dbReference type="Pfam" id="PF00668">
    <property type="entry name" value="Condensation"/>
    <property type="match status" value="1"/>
</dbReference>
<dbReference type="SUPFAM" id="SSF52777">
    <property type="entry name" value="CoA-dependent acyltransferases"/>
    <property type="match status" value="2"/>
</dbReference>
<evidence type="ECO:0000259" key="5">
    <source>
        <dbReference type="Pfam" id="PF00668"/>
    </source>
</evidence>
<dbReference type="Gene3D" id="3.30.559.10">
    <property type="entry name" value="Chloramphenicol acetyltransferase-like domain"/>
    <property type="match status" value="1"/>
</dbReference>
<organism evidence="6 7">
    <name type="scientific">Streptomyces pseudovenezuelae</name>
    <dbReference type="NCBI Taxonomy" id="67350"/>
    <lineage>
        <taxon>Bacteria</taxon>
        <taxon>Bacillati</taxon>
        <taxon>Actinomycetota</taxon>
        <taxon>Actinomycetes</taxon>
        <taxon>Kitasatosporales</taxon>
        <taxon>Streptomycetaceae</taxon>
        <taxon>Streptomyces</taxon>
        <taxon>Streptomyces aurantiacus group</taxon>
    </lineage>
</organism>
<keyword evidence="2" id="KW-0597">Phosphoprotein</keyword>
<evidence type="ECO:0000313" key="7">
    <source>
        <dbReference type="Proteomes" id="UP001432168"/>
    </source>
</evidence>
<feature type="domain" description="AMP-dependent synthetase/ligase" evidence="4">
    <location>
        <begin position="467"/>
        <end position="569"/>
    </location>
</feature>
<evidence type="ECO:0000256" key="2">
    <source>
        <dbReference type="ARBA" id="ARBA00022553"/>
    </source>
</evidence>
<accession>A0ABZ1WRE9</accession>
<dbReference type="Gene3D" id="3.30.559.30">
    <property type="entry name" value="Nonribosomal peptide synthetase, condensation domain"/>
    <property type="match status" value="1"/>
</dbReference>
<dbReference type="Gene3D" id="3.40.50.980">
    <property type="match status" value="2"/>
</dbReference>
<protein>
    <submittedName>
        <fullName evidence="6">Condensation domain-containing protein</fullName>
    </submittedName>
</protein>
<dbReference type="CDD" id="cd19543">
    <property type="entry name" value="DCL_NRPS"/>
    <property type="match status" value="1"/>
</dbReference>
<evidence type="ECO:0000259" key="4">
    <source>
        <dbReference type="Pfam" id="PF00501"/>
    </source>
</evidence>
<keyword evidence="1" id="KW-0596">Phosphopantetheine</keyword>
<proteinExistence type="predicted"/>
<dbReference type="InterPro" id="IPR023213">
    <property type="entry name" value="CAT-like_dom_sf"/>
</dbReference>
<evidence type="ECO:0000313" key="6">
    <source>
        <dbReference type="EMBL" id="WUT42022.1"/>
    </source>
</evidence>
<dbReference type="RefSeq" id="WP_329260340.1">
    <property type="nucleotide sequence ID" value="NZ_CP109011.1"/>
</dbReference>
<dbReference type="InterPro" id="IPR001242">
    <property type="entry name" value="Condensation_dom"/>
</dbReference>
<dbReference type="Pfam" id="PF00501">
    <property type="entry name" value="AMP-binding"/>
    <property type="match status" value="1"/>
</dbReference>
<evidence type="ECO:0000256" key="3">
    <source>
        <dbReference type="ARBA" id="ARBA00022598"/>
    </source>
</evidence>
<dbReference type="PANTHER" id="PTHR45527:SF11">
    <property type="entry name" value="NONRIBOSOMAL PEPTIDE SYNTHETASE 5"/>
    <property type="match status" value="1"/>
</dbReference>
<reference evidence="6" key="1">
    <citation type="submission" date="2022-10" db="EMBL/GenBank/DDBJ databases">
        <title>The complete genomes of actinobacterial strains from the NBC collection.</title>
        <authorList>
            <person name="Joergensen T.S."/>
            <person name="Alvarez Arevalo M."/>
            <person name="Sterndorff E.B."/>
            <person name="Faurdal D."/>
            <person name="Vuksanovic O."/>
            <person name="Mourched A.-S."/>
            <person name="Charusanti P."/>
            <person name="Shaw S."/>
            <person name="Blin K."/>
            <person name="Weber T."/>
        </authorList>
    </citation>
    <scope>NUCLEOTIDE SEQUENCE</scope>
    <source>
        <strain evidence="6">NBC_00686</strain>
    </source>
</reference>
<evidence type="ECO:0000256" key="1">
    <source>
        <dbReference type="ARBA" id="ARBA00022450"/>
    </source>
</evidence>
<dbReference type="PANTHER" id="PTHR45527">
    <property type="entry name" value="NONRIBOSOMAL PEPTIDE SYNTHETASE"/>
    <property type="match status" value="1"/>
</dbReference>
<gene>
    <name evidence="6" type="ORF">OG929_06940</name>
</gene>